<dbReference type="Proteomes" id="UP001597282">
    <property type="component" value="Unassembled WGS sequence"/>
</dbReference>
<evidence type="ECO:0008006" key="3">
    <source>
        <dbReference type="Google" id="ProtNLM"/>
    </source>
</evidence>
<comment type="caution">
    <text evidence="1">The sequence shown here is derived from an EMBL/GenBank/DDBJ whole genome shotgun (WGS) entry which is preliminary data.</text>
</comment>
<evidence type="ECO:0000313" key="2">
    <source>
        <dbReference type="Proteomes" id="UP001597282"/>
    </source>
</evidence>
<organism evidence="1 2">
    <name type="scientific">Kroppenstedtia sanguinis</name>
    <dbReference type="NCBI Taxonomy" id="1380684"/>
    <lineage>
        <taxon>Bacteria</taxon>
        <taxon>Bacillati</taxon>
        <taxon>Bacillota</taxon>
        <taxon>Bacilli</taxon>
        <taxon>Bacillales</taxon>
        <taxon>Thermoactinomycetaceae</taxon>
        <taxon>Kroppenstedtia</taxon>
    </lineage>
</organism>
<proteinExistence type="predicted"/>
<name>A0ABW4CD89_9BACL</name>
<sequence>MKRQPQNTYPKERSMKQDTLTIRSSAIPSHDEWAELARVYEYQYATRKFSTHDLLKFWIAAAIWRRVMEWISS</sequence>
<gene>
    <name evidence="1" type="ORF">ACFQ4Y_15345</name>
</gene>
<protein>
    <recommendedName>
        <fullName evidence="3">Transposase</fullName>
    </recommendedName>
</protein>
<dbReference type="EMBL" id="JBHTNU010000020">
    <property type="protein sequence ID" value="MFD1428282.1"/>
    <property type="molecule type" value="Genomic_DNA"/>
</dbReference>
<keyword evidence="2" id="KW-1185">Reference proteome</keyword>
<reference evidence="2" key="1">
    <citation type="journal article" date="2019" name="Int. J. Syst. Evol. Microbiol.">
        <title>The Global Catalogue of Microorganisms (GCM) 10K type strain sequencing project: providing services to taxonomists for standard genome sequencing and annotation.</title>
        <authorList>
            <consortium name="The Broad Institute Genomics Platform"/>
            <consortium name="The Broad Institute Genome Sequencing Center for Infectious Disease"/>
            <person name="Wu L."/>
            <person name="Ma J."/>
        </authorList>
    </citation>
    <scope>NUCLEOTIDE SEQUENCE [LARGE SCALE GENOMIC DNA]</scope>
    <source>
        <strain evidence="2">S1</strain>
    </source>
</reference>
<accession>A0ABW4CD89</accession>
<evidence type="ECO:0000313" key="1">
    <source>
        <dbReference type="EMBL" id="MFD1428282.1"/>
    </source>
</evidence>